<dbReference type="Proteomes" id="UP001165367">
    <property type="component" value="Unassembled WGS sequence"/>
</dbReference>
<name>A0ABS9KN11_9BACT</name>
<sequence length="209" mass="23817">MKEKLQDVLAKTRCLGCDTHELIFAPPAEEQEVAIVEEMLKLQIPDDFRAILRSLSAKVQCTWVLPDDFTLPNEFRGLFCGNMNWGLDSLKELNDNKDGWIREVFPNPGDSYDKIWHNKFVFQEVGNGDFLSIDLSPENTGKIIYLSHDDGEGHGYTMANSFTEFLARWVQIGCVGAEDWQWLPFVESKSSGIDPECPNAILWRKMIGL</sequence>
<evidence type="ECO:0000313" key="2">
    <source>
        <dbReference type="EMBL" id="MCG2613716.1"/>
    </source>
</evidence>
<dbReference type="SMART" id="SM00860">
    <property type="entry name" value="SMI1_KNR4"/>
    <property type="match status" value="1"/>
</dbReference>
<keyword evidence="3" id="KW-1185">Reference proteome</keyword>
<gene>
    <name evidence="2" type="ORF">LZZ85_05470</name>
</gene>
<dbReference type="InterPro" id="IPR037883">
    <property type="entry name" value="Knr4/Smi1-like_sf"/>
</dbReference>
<proteinExistence type="predicted"/>
<comment type="caution">
    <text evidence="2">The sequence shown here is derived from an EMBL/GenBank/DDBJ whole genome shotgun (WGS) entry which is preliminary data.</text>
</comment>
<dbReference type="InterPro" id="IPR018958">
    <property type="entry name" value="Knr4/Smi1-like_dom"/>
</dbReference>
<protein>
    <submittedName>
        <fullName evidence="2">SMI1/KNR4 family protein</fullName>
    </submittedName>
</protein>
<evidence type="ECO:0000259" key="1">
    <source>
        <dbReference type="SMART" id="SM00860"/>
    </source>
</evidence>
<dbReference type="Gene3D" id="3.40.1580.10">
    <property type="entry name" value="SMI1/KNR4-like"/>
    <property type="match status" value="1"/>
</dbReference>
<dbReference type="Pfam" id="PF09346">
    <property type="entry name" value="SMI1_KNR4"/>
    <property type="match status" value="1"/>
</dbReference>
<reference evidence="2" key="1">
    <citation type="submission" date="2022-01" db="EMBL/GenBank/DDBJ databases">
        <authorList>
            <person name="Jo J.-H."/>
            <person name="Im W.-T."/>
        </authorList>
    </citation>
    <scope>NUCLEOTIDE SEQUENCE</scope>
    <source>
        <strain evidence="2">NA20</strain>
    </source>
</reference>
<dbReference type="EMBL" id="JAKLTR010000003">
    <property type="protein sequence ID" value="MCG2613716.1"/>
    <property type="molecule type" value="Genomic_DNA"/>
</dbReference>
<feature type="domain" description="Knr4/Smi1-like" evidence="1">
    <location>
        <begin position="27"/>
        <end position="168"/>
    </location>
</feature>
<dbReference type="RefSeq" id="WP_237869382.1">
    <property type="nucleotide sequence ID" value="NZ_JAKLTR010000003.1"/>
</dbReference>
<dbReference type="SUPFAM" id="SSF160631">
    <property type="entry name" value="SMI1/KNR4-like"/>
    <property type="match status" value="1"/>
</dbReference>
<accession>A0ABS9KN11</accession>
<evidence type="ECO:0000313" key="3">
    <source>
        <dbReference type="Proteomes" id="UP001165367"/>
    </source>
</evidence>
<organism evidence="2 3">
    <name type="scientific">Terrimonas ginsenosidimutans</name>
    <dbReference type="NCBI Taxonomy" id="2908004"/>
    <lineage>
        <taxon>Bacteria</taxon>
        <taxon>Pseudomonadati</taxon>
        <taxon>Bacteroidota</taxon>
        <taxon>Chitinophagia</taxon>
        <taxon>Chitinophagales</taxon>
        <taxon>Chitinophagaceae</taxon>
        <taxon>Terrimonas</taxon>
    </lineage>
</organism>